<evidence type="ECO:0000313" key="3">
    <source>
        <dbReference type="Proteomes" id="UP001151760"/>
    </source>
</evidence>
<evidence type="ECO:0000256" key="1">
    <source>
        <dbReference type="SAM" id="MobiDB-lite"/>
    </source>
</evidence>
<feature type="region of interest" description="Disordered" evidence="1">
    <location>
        <begin position="103"/>
        <end position="130"/>
    </location>
</feature>
<proteinExistence type="predicted"/>
<protein>
    <recommendedName>
        <fullName evidence="4">Reverse transcriptase domain-containing protein</fullName>
    </recommendedName>
</protein>
<gene>
    <name evidence="2" type="ORF">Tco_0654306</name>
</gene>
<evidence type="ECO:0000313" key="2">
    <source>
        <dbReference type="EMBL" id="GJS59522.1"/>
    </source>
</evidence>
<reference evidence="2" key="1">
    <citation type="journal article" date="2022" name="Int. J. Mol. Sci.">
        <title>Draft Genome of Tanacetum Coccineum: Genomic Comparison of Closely Related Tanacetum-Family Plants.</title>
        <authorList>
            <person name="Yamashiro T."/>
            <person name="Shiraishi A."/>
            <person name="Nakayama K."/>
            <person name="Satake H."/>
        </authorList>
    </citation>
    <scope>NUCLEOTIDE SEQUENCE</scope>
</reference>
<dbReference type="PANTHER" id="PTHR34835:SF90">
    <property type="entry name" value="AMINOTRANSFERASE-LIKE PLANT MOBILE DOMAIN-CONTAINING PROTEIN"/>
    <property type="match status" value="1"/>
</dbReference>
<evidence type="ECO:0008006" key="4">
    <source>
        <dbReference type="Google" id="ProtNLM"/>
    </source>
</evidence>
<accession>A0ABQ4X2U7</accession>
<name>A0ABQ4X2U7_9ASTR</name>
<dbReference type="PANTHER" id="PTHR34835">
    <property type="entry name" value="OS07G0283600 PROTEIN-RELATED"/>
    <property type="match status" value="1"/>
</dbReference>
<reference evidence="2" key="2">
    <citation type="submission" date="2022-01" db="EMBL/GenBank/DDBJ databases">
        <authorList>
            <person name="Yamashiro T."/>
            <person name="Shiraishi A."/>
            <person name="Satake H."/>
            <person name="Nakayama K."/>
        </authorList>
    </citation>
    <scope>NUCLEOTIDE SEQUENCE</scope>
</reference>
<dbReference type="EMBL" id="BQNB010009155">
    <property type="protein sequence ID" value="GJS59522.1"/>
    <property type="molecule type" value="Genomic_DNA"/>
</dbReference>
<organism evidence="2 3">
    <name type="scientific">Tanacetum coccineum</name>
    <dbReference type="NCBI Taxonomy" id="301880"/>
    <lineage>
        <taxon>Eukaryota</taxon>
        <taxon>Viridiplantae</taxon>
        <taxon>Streptophyta</taxon>
        <taxon>Embryophyta</taxon>
        <taxon>Tracheophyta</taxon>
        <taxon>Spermatophyta</taxon>
        <taxon>Magnoliopsida</taxon>
        <taxon>eudicotyledons</taxon>
        <taxon>Gunneridae</taxon>
        <taxon>Pentapetalae</taxon>
        <taxon>asterids</taxon>
        <taxon>campanulids</taxon>
        <taxon>Asterales</taxon>
        <taxon>Asteraceae</taxon>
        <taxon>Asteroideae</taxon>
        <taxon>Anthemideae</taxon>
        <taxon>Anthemidinae</taxon>
        <taxon>Tanacetum</taxon>
    </lineage>
</organism>
<keyword evidence="3" id="KW-1185">Reference proteome</keyword>
<sequence>MNFITLFGSTMGTLDNGGRVSTKLLKRITEDVDISDIDWCGYILDCLHTSKKNRKDVKTRKNFYYGPLTFLCCLDPEDEQDGDDCVQRFIVYVATINDNGQKHIEEKQDTDKDENAKVDNVKEKQGDHKDEIGEDEFWNTQFTDSQCEEMENQAKEEIKKKKTAKRKSTKEITPLSFSLALSPDTNKVEEKATKRAKKPSRFIVSPYIDKKTATKENAVHDEMMICSYLFSMEGSELQKTCLTGYGRRERSMMNVKLYKAFSRHIENDVQEQDVEVKKLKESRKAFFPIIAHEHYYLVVFNFFKGTTVIIDNSKTPMSYEAKYTGKLGPKWEGPYEVTEALGKGAYKLRDMDGRELPRTWNICNLKKCYL</sequence>
<dbReference type="Proteomes" id="UP001151760">
    <property type="component" value="Unassembled WGS sequence"/>
</dbReference>
<comment type="caution">
    <text evidence="2">The sequence shown here is derived from an EMBL/GenBank/DDBJ whole genome shotgun (WGS) entry which is preliminary data.</text>
</comment>